<feature type="transmembrane region" description="Helical" evidence="2">
    <location>
        <begin position="258"/>
        <end position="278"/>
    </location>
</feature>
<feature type="transmembrane region" description="Helical" evidence="2">
    <location>
        <begin position="80"/>
        <end position="103"/>
    </location>
</feature>
<name>A0ABD3MS71_9STRA</name>
<reference evidence="3 4" key="1">
    <citation type="submission" date="2024-10" db="EMBL/GenBank/DDBJ databases">
        <title>Updated reference genomes for cyclostephanoid diatoms.</title>
        <authorList>
            <person name="Roberts W.R."/>
            <person name="Alverson A.J."/>
        </authorList>
    </citation>
    <scope>NUCLEOTIDE SEQUENCE [LARGE SCALE GENOMIC DNA]</scope>
    <source>
        <strain evidence="3 4">AJA232-27</strain>
    </source>
</reference>
<comment type="caution">
    <text evidence="3">The sequence shown here is derived from an EMBL/GenBank/DDBJ whole genome shotgun (WGS) entry which is preliminary data.</text>
</comment>
<feature type="compositionally biased region" description="Polar residues" evidence="1">
    <location>
        <begin position="10"/>
        <end position="21"/>
    </location>
</feature>
<gene>
    <name evidence="3" type="ORF">ACHAWU_001923</name>
</gene>
<proteinExistence type="predicted"/>
<sequence length="620" mass="69863">MVGDHLDAPTFTSTSATSVANGTKRRRATFHQWQGRNNVTPTPQIIGPLRSDGSSTLFGFEEPIKLTQSTYSFLFTEPALSLPFVFAVAILLISYTCLLLALVDNIFIGYTPENPLSVPVGVTAVVKTAQYLALLVGSIMEEEIPEALYMLRMISRTTLVKVDSTVQYRKFVICSLLRIVLGYLFIVNMFVVVIQATRVIDIFFNVLALQFLQQVDDIAFRLAKMDVFGKRVKKASTRKCFRSEFEKLPYARRKKMTVFVKAVYIINFCLLMVGLTMVTRKQLDGAYQCTSITIILPDDVWEGAVYLNSAKGEEILPQNLIYSYFNGVYVKNGTYAGRPQYTEQNKFDDGPYRSTTGATIQYCPEEEAWIFTHERLRKEFGRQNAACPWLLRSPPTTSYDLLEVLGDWSVWTGVIKNGVTIHSNCNECDSESDCNFHGTCTDGACHCKTKEDGEDSLFTGTHCQHPLPCSKLRGNSGDTWNLLMLDNHTFWKTYGRGVYRYDSGGNFTVSSSDLPVLLYSGSRWLAAFLDNSGNYSRDHWINFSRELHPFWDELYKEDSHAVSNPTTRSDPIGVDFFQIGRVGEKYGPLGELIPLQDPPGSGYFECIVPSLTFMNRSGRS</sequence>
<evidence type="ECO:0000256" key="1">
    <source>
        <dbReference type="SAM" id="MobiDB-lite"/>
    </source>
</evidence>
<dbReference type="AlphaFoldDB" id="A0ABD3MS71"/>
<keyword evidence="2" id="KW-0812">Transmembrane</keyword>
<dbReference type="EMBL" id="JALLBG020000123">
    <property type="protein sequence ID" value="KAL3763350.1"/>
    <property type="molecule type" value="Genomic_DNA"/>
</dbReference>
<evidence type="ECO:0000313" key="4">
    <source>
        <dbReference type="Proteomes" id="UP001530293"/>
    </source>
</evidence>
<keyword evidence="2" id="KW-1133">Transmembrane helix</keyword>
<dbReference type="CDD" id="cd00054">
    <property type="entry name" value="EGF_CA"/>
    <property type="match status" value="1"/>
</dbReference>
<accession>A0ABD3MS71</accession>
<keyword evidence="4" id="KW-1185">Reference proteome</keyword>
<organism evidence="3 4">
    <name type="scientific">Discostella pseudostelligera</name>
    <dbReference type="NCBI Taxonomy" id="259834"/>
    <lineage>
        <taxon>Eukaryota</taxon>
        <taxon>Sar</taxon>
        <taxon>Stramenopiles</taxon>
        <taxon>Ochrophyta</taxon>
        <taxon>Bacillariophyta</taxon>
        <taxon>Coscinodiscophyceae</taxon>
        <taxon>Thalassiosirophycidae</taxon>
        <taxon>Stephanodiscales</taxon>
        <taxon>Stephanodiscaceae</taxon>
        <taxon>Discostella</taxon>
    </lineage>
</organism>
<dbReference type="Proteomes" id="UP001530293">
    <property type="component" value="Unassembled WGS sequence"/>
</dbReference>
<feature type="transmembrane region" description="Helical" evidence="2">
    <location>
        <begin position="171"/>
        <end position="196"/>
    </location>
</feature>
<feature type="region of interest" description="Disordered" evidence="1">
    <location>
        <begin position="1"/>
        <end position="23"/>
    </location>
</feature>
<keyword evidence="2" id="KW-0472">Membrane</keyword>
<evidence type="ECO:0000256" key="2">
    <source>
        <dbReference type="SAM" id="Phobius"/>
    </source>
</evidence>
<evidence type="ECO:0000313" key="3">
    <source>
        <dbReference type="EMBL" id="KAL3763350.1"/>
    </source>
</evidence>
<protein>
    <submittedName>
        <fullName evidence="3">Uncharacterized protein</fullName>
    </submittedName>
</protein>